<organism evidence="2 3">
    <name type="scientific">Pestalotiopsis fici (strain W106-1 / CGMCC3.15140)</name>
    <dbReference type="NCBI Taxonomy" id="1229662"/>
    <lineage>
        <taxon>Eukaryota</taxon>
        <taxon>Fungi</taxon>
        <taxon>Dikarya</taxon>
        <taxon>Ascomycota</taxon>
        <taxon>Pezizomycotina</taxon>
        <taxon>Sordariomycetes</taxon>
        <taxon>Xylariomycetidae</taxon>
        <taxon>Amphisphaeriales</taxon>
        <taxon>Sporocadaceae</taxon>
        <taxon>Pestalotiopsis</taxon>
    </lineage>
</organism>
<accession>W3WR31</accession>
<feature type="region of interest" description="Disordered" evidence="1">
    <location>
        <begin position="953"/>
        <end position="985"/>
    </location>
</feature>
<dbReference type="InParanoid" id="W3WR31"/>
<evidence type="ECO:0000256" key="1">
    <source>
        <dbReference type="SAM" id="MobiDB-lite"/>
    </source>
</evidence>
<evidence type="ECO:0000313" key="3">
    <source>
        <dbReference type="Proteomes" id="UP000030651"/>
    </source>
</evidence>
<dbReference type="Proteomes" id="UP000030651">
    <property type="component" value="Unassembled WGS sequence"/>
</dbReference>
<evidence type="ECO:0008006" key="4">
    <source>
        <dbReference type="Google" id="ProtNLM"/>
    </source>
</evidence>
<dbReference type="AlphaFoldDB" id="W3WR31"/>
<dbReference type="eggNOG" id="ENOG502QTSK">
    <property type="taxonomic scope" value="Eukaryota"/>
</dbReference>
<protein>
    <recommendedName>
        <fullName evidence="4">Ig-like domain-containing protein</fullName>
    </recommendedName>
</protein>
<keyword evidence="3" id="KW-1185">Reference proteome</keyword>
<dbReference type="GeneID" id="19276698"/>
<dbReference type="HOGENOM" id="CLU_290365_0_0_1"/>
<dbReference type="RefSeq" id="XP_007838457.1">
    <property type="nucleotide sequence ID" value="XM_007840266.1"/>
</dbReference>
<sequence length="1054" mass="107001">MLSKSYGVYATLSFVAQVANAQYSVIPPPSSVAASTAEITPGSSSVVPSYAAKGGFDVSSNEASTLQTSVISSPSLGADDAAITYNATPMTSSDAIKSSSAPSTLSSLKSVESSLQSTLETSSLSSALETAASESSSSSLTTSAGGILSSISSYIMGTPPSSTFMTTAPTALSASSGLTTSLSTTNESVVTSSSASSSGSVPTDSSTFASITASNSSVPSAASVEAASGRTNASVTELTTSTIYSTNIYTITSCAPTVKDCPGKLGAVTTEVISIGTTICPVTEAEAKSEASTVALSTAASTFVTSVPTAQASSTMSSSVSSNATSGVYSASSAISSTLSSAISELSSIISSYNTSIPTTVNSNGTQTISTASESSQVIPTTYSVSREITTSILSTVYSTNIYTITSCAPEVKDCPARKGSVTTELISLYTTICPITKTVLDGVTYTPRISAINAAQELPSSTLFTTGSASIAVTSPDITPLVTSSTNSSVIFTPVTNSSVAVSSIITSATIPSGTYPLTLTNSRSTIASANSSVASTAPTTPAKLTTSTVYSTNIYTITSCAPEVKDCPTKKGQVTTEVIAVSTTICPVTEIETGATTAASIASVPLSSAQTFSTSEKVVPSVPSTGSSPLSVPTTAVINNAVETLPSSVELTTSTVYTSSVYTVSSCAEGSKECSSQLGSLTTEMVALYTTICPVTAAVQNAAETIPVPSPSSVPSTGSSDAVPTIESLATEQSAPVGSSGVLPETATAVITSSENLSSTVAAVTISTTPALPLSRTSTVYSTTIYTVTSCAPEVTNCPASSGSPAVVTSIIALSTTVCPITYSTQAVTLNNTIGSSTVLVTTTITYEDAPTPTPSTPLAAAATAAESTVPEPASTKPGTTLTLGNYFTTVIEYEALTSAENPSPPPPPATPESAAAVPMTDMSSPSVPYAAATGTQPMVTQTRLLSLVAQASSSSSQCTIRRRNRRQDHHPTDQHGNQLPDGNLDQAVRRAVLRPAHHQLHYGDRAARDRNRGAAVSVSVRDWKQYIWHGKQHGFHWRDRELHHGRGSAAH</sequence>
<dbReference type="OrthoDB" id="4779969at2759"/>
<dbReference type="OMA" id="QQWPTSQ"/>
<gene>
    <name evidence="2" type="ORF">PFICI_11685</name>
</gene>
<dbReference type="KEGG" id="pfy:PFICI_11685"/>
<feature type="region of interest" description="Disordered" evidence="1">
    <location>
        <begin position="901"/>
        <end position="932"/>
    </location>
</feature>
<dbReference type="EMBL" id="KI912117">
    <property type="protein sequence ID" value="ETS76298.1"/>
    <property type="molecule type" value="Genomic_DNA"/>
</dbReference>
<proteinExistence type="predicted"/>
<evidence type="ECO:0000313" key="2">
    <source>
        <dbReference type="EMBL" id="ETS76298.1"/>
    </source>
</evidence>
<reference evidence="3" key="1">
    <citation type="journal article" date="2015" name="BMC Genomics">
        <title>Genomic and transcriptomic analysis of the endophytic fungus Pestalotiopsis fici reveals its lifestyle and high potential for synthesis of natural products.</title>
        <authorList>
            <person name="Wang X."/>
            <person name="Zhang X."/>
            <person name="Liu L."/>
            <person name="Xiang M."/>
            <person name="Wang W."/>
            <person name="Sun X."/>
            <person name="Che Y."/>
            <person name="Guo L."/>
            <person name="Liu G."/>
            <person name="Guo L."/>
            <person name="Wang C."/>
            <person name="Yin W.B."/>
            <person name="Stadler M."/>
            <person name="Zhang X."/>
            <person name="Liu X."/>
        </authorList>
    </citation>
    <scope>NUCLEOTIDE SEQUENCE [LARGE SCALE GENOMIC DNA]</scope>
    <source>
        <strain evidence="3">W106-1 / CGMCC3.15140</strain>
    </source>
</reference>
<name>W3WR31_PESFW</name>